<dbReference type="EMBL" id="JANLCJ010000001">
    <property type="protein sequence ID" value="MCS5732540.1"/>
    <property type="molecule type" value="Genomic_DNA"/>
</dbReference>
<feature type="compositionally biased region" description="Pro residues" evidence="1">
    <location>
        <begin position="140"/>
        <end position="151"/>
    </location>
</feature>
<protein>
    <submittedName>
        <fullName evidence="2">MmcQ/YjbR family DNA-binding protein</fullName>
    </submittedName>
</protein>
<organism evidence="2 3">
    <name type="scientific">Herbiconiux daphne</name>
    <dbReference type="NCBI Taxonomy" id="2970914"/>
    <lineage>
        <taxon>Bacteria</taxon>
        <taxon>Bacillati</taxon>
        <taxon>Actinomycetota</taxon>
        <taxon>Actinomycetes</taxon>
        <taxon>Micrococcales</taxon>
        <taxon>Microbacteriaceae</taxon>
        <taxon>Herbiconiux</taxon>
    </lineage>
</organism>
<reference evidence="2" key="1">
    <citation type="submission" date="2022-08" db="EMBL/GenBank/DDBJ databases">
        <authorList>
            <person name="Deng Y."/>
            <person name="Han X.-F."/>
            <person name="Zhang Y.-Q."/>
        </authorList>
    </citation>
    <scope>NUCLEOTIDE SEQUENCE</scope>
    <source>
        <strain evidence="2">CPCC 203386</strain>
    </source>
</reference>
<name>A0ABT2GX59_9MICO</name>
<keyword evidence="2" id="KW-0238">DNA-binding</keyword>
<dbReference type="SUPFAM" id="SSF142906">
    <property type="entry name" value="YjbR-like"/>
    <property type="match status" value="1"/>
</dbReference>
<dbReference type="InterPro" id="IPR038056">
    <property type="entry name" value="YjbR-like_sf"/>
</dbReference>
<sequence>MEHPKLFTADDPVVARIRELCADYPESAEVLAWGRPTFRAGKKIFVVAGATMDHPHTVVFKPDPEEHPALLELPEIFVPPYFGPSGWLAIEVGDRTDWQFVAELIETSFRQVALKRQLAALDSRPAPDAPAPEAPDPEAPDAPAPDAPAPAPTSGTAGTNT</sequence>
<dbReference type="RefSeq" id="WP_259537170.1">
    <property type="nucleotide sequence ID" value="NZ_JANLCJ010000001.1"/>
</dbReference>
<dbReference type="Gene3D" id="3.90.1150.30">
    <property type="match status" value="1"/>
</dbReference>
<dbReference type="GO" id="GO:0003677">
    <property type="term" value="F:DNA binding"/>
    <property type="evidence" value="ECO:0007669"/>
    <property type="project" value="UniProtKB-KW"/>
</dbReference>
<accession>A0ABT2GX59</accession>
<dbReference type="Proteomes" id="UP001165586">
    <property type="component" value="Unassembled WGS sequence"/>
</dbReference>
<comment type="caution">
    <text evidence="2">The sequence shown here is derived from an EMBL/GenBank/DDBJ whole genome shotgun (WGS) entry which is preliminary data.</text>
</comment>
<feature type="region of interest" description="Disordered" evidence="1">
    <location>
        <begin position="121"/>
        <end position="161"/>
    </location>
</feature>
<evidence type="ECO:0000313" key="3">
    <source>
        <dbReference type="Proteomes" id="UP001165586"/>
    </source>
</evidence>
<proteinExistence type="predicted"/>
<dbReference type="Pfam" id="PF04237">
    <property type="entry name" value="YjbR"/>
    <property type="match status" value="1"/>
</dbReference>
<keyword evidence="3" id="KW-1185">Reference proteome</keyword>
<evidence type="ECO:0000313" key="2">
    <source>
        <dbReference type="EMBL" id="MCS5732540.1"/>
    </source>
</evidence>
<evidence type="ECO:0000256" key="1">
    <source>
        <dbReference type="SAM" id="MobiDB-lite"/>
    </source>
</evidence>
<dbReference type="InterPro" id="IPR058532">
    <property type="entry name" value="YjbR/MT2646/Rv2570-like"/>
</dbReference>
<gene>
    <name evidence="2" type="ORF">N1032_02140</name>
</gene>